<evidence type="ECO:0000313" key="3">
    <source>
        <dbReference type="Proteomes" id="UP000635885"/>
    </source>
</evidence>
<sequence>MAKFKDCTQFKPQKNKSIMTKRLFIFAMAFTAVLWSCGTSTNTTEVEISEQKDYSNDWIQLFNGEDLSDWIIKISKHDLNVNFANTFRVEDGLMKVRYDGYESFDNQFGHIFYKNPYSYYLLKVEYRFVGEQAEGGEPWATRNSGAMLHSQDPATMMVDQDFPISIEGQMLGGDGENPRPTSNLCTPGTNVVMEGELFTPHCVTSMAKTYHGEQWVTAEFLVLGDSVVHHIMEGEKVLTYYKPQIGGGNVNPFDPAVKIDGQLLKSGYISLQSESHPIDFRKVALFDLAPYSESKEKLQEVIDAITKE</sequence>
<dbReference type="InterPro" id="IPR010496">
    <property type="entry name" value="AL/BT2_dom"/>
</dbReference>
<gene>
    <name evidence="2" type="ORF">GCM10010993_17320</name>
</gene>
<accession>A0ABQ1MDQ6</accession>
<evidence type="ECO:0000313" key="2">
    <source>
        <dbReference type="EMBL" id="GGC39100.1"/>
    </source>
</evidence>
<evidence type="ECO:0000259" key="1">
    <source>
        <dbReference type="Pfam" id="PF06439"/>
    </source>
</evidence>
<comment type="caution">
    <text evidence="2">The sequence shown here is derived from an EMBL/GenBank/DDBJ whole genome shotgun (WGS) entry which is preliminary data.</text>
</comment>
<dbReference type="EMBL" id="BMFD01000005">
    <property type="protein sequence ID" value="GGC39100.1"/>
    <property type="molecule type" value="Genomic_DNA"/>
</dbReference>
<keyword evidence="3" id="KW-1185">Reference proteome</keyword>
<dbReference type="Proteomes" id="UP000635885">
    <property type="component" value="Unassembled WGS sequence"/>
</dbReference>
<proteinExistence type="predicted"/>
<name>A0ABQ1MDQ6_9BACT</name>
<protein>
    <recommendedName>
        <fullName evidence="1">3-keto-alpha-glucoside-1,2-lyase/3-keto-2-hydroxy-glucal hydratase domain-containing protein</fullName>
    </recommendedName>
</protein>
<organism evidence="2 3">
    <name type="scientific">Belliella aquatica</name>
    <dbReference type="NCBI Taxonomy" id="1323734"/>
    <lineage>
        <taxon>Bacteria</taxon>
        <taxon>Pseudomonadati</taxon>
        <taxon>Bacteroidota</taxon>
        <taxon>Cytophagia</taxon>
        <taxon>Cytophagales</taxon>
        <taxon>Cyclobacteriaceae</taxon>
        <taxon>Belliella</taxon>
    </lineage>
</organism>
<feature type="domain" description="3-keto-alpha-glucoside-1,2-lyase/3-keto-2-hydroxy-glucal hydratase" evidence="1">
    <location>
        <begin position="57"/>
        <end position="284"/>
    </location>
</feature>
<dbReference type="Pfam" id="PF06439">
    <property type="entry name" value="3keto-disac_hyd"/>
    <property type="match status" value="1"/>
</dbReference>
<dbReference type="Gene3D" id="2.60.120.560">
    <property type="entry name" value="Exo-inulinase, domain 1"/>
    <property type="match status" value="1"/>
</dbReference>
<reference evidence="3" key="1">
    <citation type="journal article" date="2019" name="Int. J. Syst. Evol. Microbiol.">
        <title>The Global Catalogue of Microorganisms (GCM) 10K type strain sequencing project: providing services to taxonomists for standard genome sequencing and annotation.</title>
        <authorList>
            <consortium name="The Broad Institute Genomics Platform"/>
            <consortium name="The Broad Institute Genome Sequencing Center for Infectious Disease"/>
            <person name="Wu L."/>
            <person name="Ma J."/>
        </authorList>
    </citation>
    <scope>NUCLEOTIDE SEQUENCE [LARGE SCALE GENOMIC DNA]</scope>
    <source>
        <strain evidence="3">CGMCC 1.12479</strain>
    </source>
</reference>